<dbReference type="Proteomes" id="UP000480350">
    <property type="component" value="Unassembled WGS sequence"/>
</dbReference>
<organism evidence="1 2">
    <name type="scientific">Kangsaoukella pontilimi</name>
    <dbReference type="NCBI Taxonomy" id="2691042"/>
    <lineage>
        <taxon>Bacteria</taxon>
        <taxon>Pseudomonadati</taxon>
        <taxon>Pseudomonadota</taxon>
        <taxon>Alphaproteobacteria</taxon>
        <taxon>Rhodobacterales</taxon>
        <taxon>Paracoccaceae</taxon>
        <taxon>Kangsaoukella</taxon>
    </lineage>
</organism>
<name>A0A7C9MQR4_9RHOB</name>
<dbReference type="EMBL" id="WUPT01000001">
    <property type="protein sequence ID" value="MXQ07637.1"/>
    <property type="molecule type" value="Genomic_DNA"/>
</dbReference>
<evidence type="ECO:0000313" key="2">
    <source>
        <dbReference type="Proteomes" id="UP000480350"/>
    </source>
</evidence>
<sequence>MSGAFDWAALIRAGFARGLRPEDVWRMTPGEFALLAGAGGAAMPLTRDRLAALERAFPDERNEVSNG</sequence>
<dbReference type="InterPro" id="IPR019056">
    <property type="entry name" value="Phage_TAC_6"/>
</dbReference>
<evidence type="ECO:0000313" key="1">
    <source>
        <dbReference type="EMBL" id="MXQ07637.1"/>
    </source>
</evidence>
<accession>A0A7C9MQR4</accession>
<dbReference type="RefSeq" id="WP_160763501.1">
    <property type="nucleotide sequence ID" value="NZ_WUPT01000001.1"/>
</dbReference>
<reference evidence="1 2" key="2">
    <citation type="submission" date="2020-03" db="EMBL/GenBank/DDBJ databases">
        <title>Kangsaoukella pontilimi gen. nov., sp. nov., a new member of the family Rhodobacteraceae isolated from a tidal mudflat.</title>
        <authorList>
            <person name="Kim I.S."/>
        </authorList>
    </citation>
    <scope>NUCLEOTIDE SEQUENCE [LARGE SCALE GENOMIC DNA]</scope>
    <source>
        <strain evidence="1 2">GH1-50</strain>
    </source>
</reference>
<reference evidence="1 2" key="1">
    <citation type="submission" date="2019-12" db="EMBL/GenBank/DDBJ databases">
        <authorList>
            <person name="Lee S.D."/>
        </authorList>
    </citation>
    <scope>NUCLEOTIDE SEQUENCE [LARGE SCALE GENOMIC DNA]</scope>
    <source>
        <strain evidence="1 2">GH1-50</strain>
    </source>
</reference>
<keyword evidence="2" id="KW-1185">Reference proteome</keyword>
<dbReference type="AlphaFoldDB" id="A0A7C9MQR4"/>
<protein>
    <submittedName>
        <fullName evidence="1">Phage tail assembly chaperone</fullName>
    </submittedName>
</protein>
<dbReference type="Pfam" id="PF09550">
    <property type="entry name" value="Phage_TAC_6"/>
    <property type="match status" value="1"/>
</dbReference>
<gene>
    <name evidence="1" type="ORF">GQ651_07240</name>
</gene>
<comment type="caution">
    <text evidence="1">The sequence shown here is derived from an EMBL/GenBank/DDBJ whole genome shotgun (WGS) entry which is preliminary data.</text>
</comment>
<proteinExistence type="predicted"/>